<evidence type="ECO:0000313" key="2">
    <source>
        <dbReference type="Proteomes" id="UP000195667"/>
    </source>
</evidence>
<evidence type="ECO:0000313" key="1">
    <source>
        <dbReference type="EMBL" id="SJM92179.1"/>
    </source>
</evidence>
<protein>
    <submittedName>
        <fullName evidence="1">Uncharacterized protein</fullName>
    </submittedName>
</protein>
<sequence length="45" mass="5324">MLRCRAIKLLTLASLGLSQHKYNHKYNHKRNITHEKITVSRFVFG</sequence>
<accession>A0A1R4H7J9</accession>
<organism evidence="1 2">
    <name type="scientific">Crenothrix polyspora</name>
    <dbReference type="NCBI Taxonomy" id="360316"/>
    <lineage>
        <taxon>Bacteria</taxon>
        <taxon>Pseudomonadati</taxon>
        <taxon>Pseudomonadota</taxon>
        <taxon>Gammaproteobacteria</taxon>
        <taxon>Methylococcales</taxon>
        <taxon>Crenotrichaceae</taxon>
        <taxon>Crenothrix</taxon>
    </lineage>
</organism>
<reference evidence="2" key="1">
    <citation type="submission" date="2017-02" db="EMBL/GenBank/DDBJ databases">
        <authorList>
            <person name="Daims H."/>
        </authorList>
    </citation>
    <scope>NUCLEOTIDE SEQUENCE [LARGE SCALE GENOMIC DNA]</scope>
</reference>
<dbReference type="EMBL" id="FUKI01000099">
    <property type="protein sequence ID" value="SJM92179.1"/>
    <property type="molecule type" value="Genomic_DNA"/>
</dbReference>
<name>A0A1R4H7J9_9GAMM</name>
<proteinExistence type="predicted"/>
<dbReference type="AlphaFoldDB" id="A0A1R4H7J9"/>
<dbReference type="Proteomes" id="UP000195667">
    <property type="component" value="Unassembled WGS sequence"/>
</dbReference>
<keyword evidence="2" id="KW-1185">Reference proteome</keyword>
<gene>
    <name evidence="1" type="ORF">CRENPOLYSF1_250004</name>
</gene>